<evidence type="ECO:0000313" key="2">
    <source>
        <dbReference type="Proteomes" id="UP000239001"/>
    </source>
</evidence>
<organism evidence="1 2">
    <name type="scientific">Aphanothece hegewaldii CCALA 016</name>
    <dbReference type="NCBI Taxonomy" id="2107694"/>
    <lineage>
        <taxon>Bacteria</taxon>
        <taxon>Bacillati</taxon>
        <taxon>Cyanobacteriota</taxon>
        <taxon>Cyanophyceae</taxon>
        <taxon>Oscillatoriophycideae</taxon>
        <taxon>Chroococcales</taxon>
        <taxon>Aphanothecaceae</taxon>
        <taxon>Aphanothece</taxon>
    </lineage>
</organism>
<reference evidence="1 2" key="1">
    <citation type="submission" date="2018-03" db="EMBL/GenBank/DDBJ databases">
        <title>The ancient ancestry and fast evolution of plastids.</title>
        <authorList>
            <person name="Moore K.R."/>
            <person name="Magnabosco C."/>
            <person name="Momper L."/>
            <person name="Gold D.A."/>
            <person name="Bosak T."/>
            <person name="Fournier G.P."/>
        </authorList>
    </citation>
    <scope>NUCLEOTIDE SEQUENCE [LARGE SCALE GENOMIC DNA]</scope>
    <source>
        <strain evidence="1 2">CCALA 016</strain>
    </source>
</reference>
<comment type="caution">
    <text evidence="1">The sequence shown here is derived from an EMBL/GenBank/DDBJ whole genome shotgun (WGS) entry which is preliminary data.</text>
</comment>
<dbReference type="AlphaFoldDB" id="A0A2T1LSS9"/>
<dbReference type="EMBL" id="PXOH01000034">
    <property type="protein sequence ID" value="PSF33045.1"/>
    <property type="molecule type" value="Genomic_DNA"/>
</dbReference>
<protein>
    <submittedName>
        <fullName evidence="1">Uncharacterized protein</fullName>
    </submittedName>
</protein>
<accession>A0A2T1LSS9</accession>
<name>A0A2T1LSS9_9CHRO</name>
<evidence type="ECO:0000313" key="1">
    <source>
        <dbReference type="EMBL" id="PSF33045.1"/>
    </source>
</evidence>
<gene>
    <name evidence="1" type="ORF">C7H19_20825</name>
</gene>
<reference evidence="1 2" key="2">
    <citation type="submission" date="2018-03" db="EMBL/GenBank/DDBJ databases">
        <authorList>
            <person name="Keele B.F."/>
        </authorList>
    </citation>
    <scope>NUCLEOTIDE SEQUENCE [LARGE SCALE GENOMIC DNA]</scope>
    <source>
        <strain evidence="1 2">CCALA 016</strain>
    </source>
</reference>
<dbReference type="Proteomes" id="UP000239001">
    <property type="component" value="Unassembled WGS sequence"/>
</dbReference>
<proteinExistence type="predicted"/>
<sequence length="100" mass="11454">MLNLLLLLIRNTLTMNTNTDQTALNFEQFLKLVKKLSNSEKVQLHQELGQEIVSHNLLESSENTNTDKPLLFYQDNVLVFEAESIENSEVINTPEIKIPV</sequence>
<keyword evidence="2" id="KW-1185">Reference proteome</keyword>